<reference evidence="2" key="1">
    <citation type="submission" date="2014-09" db="EMBL/GenBank/DDBJ databases">
        <title>Genome sequence of the luminous mushroom Mycena chlorophos for searching fungal bioluminescence genes.</title>
        <authorList>
            <person name="Tanaka Y."/>
            <person name="Kasuga D."/>
            <person name="Oba Y."/>
            <person name="Hase S."/>
            <person name="Sato K."/>
            <person name="Oba Y."/>
            <person name="Sakakibara Y."/>
        </authorList>
    </citation>
    <scope>NUCLEOTIDE SEQUENCE</scope>
</reference>
<organism evidence="2 3">
    <name type="scientific">Mycena chlorophos</name>
    <name type="common">Agaric fungus</name>
    <name type="synonym">Agaricus chlorophos</name>
    <dbReference type="NCBI Taxonomy" id="658473"/>
    <lineage>
        <taxon>Eukaryota</taxon>
        <taxon>Fungi</taxon>
        <taxon>Dikarya</taxon>
        <taxon>Basidiomycota</taxon>
        <taxon>Agaricomycotina</taxon>
        <taxon>Agaricomycetes</taxon>
        <taxon>Agaricomycetidae</taxon>
        <taxon>Agaricales</taxon>
        <taxon>Marasmiineae</taxon>
        <taxon>Mycenaceae</taxon>
        <taxon>Mycena</taxon>
    </lineage>
</organism>
<keyword evidence="1" id="KW-0732">Signal</keyword>
<proteinExistence type="predicted"/>
<accession>A0ABQ0LR43</accession>
<dbReference type="EMBL" id="DF848343">
    <property type="protein sequence ID" value="GAT53472.1"/>
    <property type="molecule type" value="Genomic_DNA"/>
</dbReference>
<dbReference type="Proteomes" id="UP000815677">
    <property type="component" value="Unassembled WGS sequence"/>
</dbReference>
<evidence type="ECO:0000313" key="3">
    <source>
        <dbReference type="Proteomes" id="UP000815677"/>
    </source>
</evidence>
<evidence type="ECO:0000256" key="1">
    <source>
        <dbReference type="SAM" id="SignalP"/>
    </source>
</evidence>
<name>A0ABQ0LR43_MYCCL</name>
<keyword evidence="3" id="KW-1185">Reference proteome</keyword>
<sequence length="110" mass="11718">MRFSFAALVVFVASAVSAYDFREPIALPAGQTEVSFAVELGNTCATWAPAIQQGLTFEAFNLEAGDYTGAHNETQALVSCVWNEGGNDADPVDFTLDVIKYLNATSVSGF</sequence>
<feature type="signal peptide" evidence="1">
    <location>
        <begin position="1"/>
        <end position="18"/>
    </location>
</feature>
<evidence type="ECO:0000313" key="2">
    <source>
        <dbReference type="EMBL" id="GAT53472.1"/>
    </source>
</evidence>
<protein>
    <submittedName>
        <fullName evidence="2">Uncharacterized protein</fullName>
    </submittedName>
</protein>
<feature type="chain" id="PRO_5047006275" evidence="1">
    <location>
        <begin position="19"/>
        <end position="110"/>
    </location>
</feature>
<gene>
    <name evidence="2" type="ORF">MCHLO_10420</name>
</gene>